<name>A0A8X6NFE9_NEPPI</name>
<dbReference type="AlphaFoldDB" id="A0A8X6NFE9"/>
<evidence type="ECO:0000313" key="1">
    <source>
        <dbReference type="EMBL" id="GFT12390.1"/>
    </source>
</evidence>
<dbReference type="Proteomes" id="UP000887013">
    <property type="component" value="Unassembled WGS sequence"/>
</dbReference>
<evidence type="ECO:0000313" key="2">
    <source>
        <dbReference type="Proteomes" id="UP000887013"/>
    </source>
</evidence>
<keyword evidence="2" id="KW-1185">Reference proteome</keyword>
<comment type="caution">
    <text evidence="1">The sequence shown here is derived from an EMBL/GenBank/DDBJ whole genome shotgun (WGS) entry which is preliminary data.</text>
</comment>
<proteinExistence type="predicted"/>
<dbReference type="EMBL" id="BMAW01104111">
    <property type="protein sequence ID" value="GFT12390.1"/>
    <property type="molecule type" value="Genomic_DNA"/>
</dbReference>
<sequence>MKLLDNSTNEMRDQSKFVWYGNNKPNGERTESGFPKCNYLEKEGGIESWKKLVRIVISRLFGFPNAMMRYCSPTNSKGKKKELLFGLDRSDR</sequence>
<protein>
    <submittedName>
        <fullName evidence="1">Uncharacterized protein</fullName>
    </submittedName>
</protein>
<organism evidence="1 2">
    <name type="scientific">Nephila pilipes</name>
    <name type="common">Giant wood spider</name>
    <name type="synonym">Nephila maculata</name>
    <dbReference type="NCBI Taxonomy" id="299642"/>
    <lineage>
        <taxon>Eukaryota</taxon>
        <taxon>Metazoa</taxon>
        <taxon>Ecdysozoa</taxon>
        <taxon>Arthropoda</taxon>
        <taxon>Chelicerata</taxon>
        <taxon>Arachnida</taxon>
        <taxon>Araneae</taxon>
        <taxon>Araneomorphae</taxon>
        <taxon>Entelegynae</taxon>
        <taxon>Araneoidea</taxon>
        <taxon>Nephilidae</taxon>
        <taxon>Nephila</taxon>
    </lineage>
</organism>
<reference evidence="1" key="1">
    <citation type="submission" date="2020-08" db="EMBL/GenBank/DDBJ databases">
        <title>Multicomponent nature underlies the extraordinary mechanical properties of spider dragline silk.</title>
        <authorList>
            <person name="Kono N."/>
            <person name="Nakamura H."/>
            <person name="Mori M."/>
            <person name="Yoshida Y."/>
            <person name="Ohtoshi R."/>
            <person name="Malay A.D."/>
            <person name="Moran D.A.P."/>
            <person name="Tomita M."/>
            <person name="Numata K."/>
            <person name="Arakawa K."/>
        </authorList>
    </citation>
    <scope>NUCLEOTIDE SEQUENCE</scope>
</reference>
<accession>A0A8X6NFE9</accession>
<gene>
    <name evidence="1" type="ORF">NPIL_469621</name>
</gene>